<dbReference type="GO" id="GO:0005524">
    <property type="term" value="F:ATP binding"/>
    <property type="evidence" value="ECO:0007669"/>
    <property type="project" value="UniProtKB-UniRule"/>
</dbReference>
<evidence type="ECO:0000256" key="1">
    <source>
        <dbReference type="ARBA" id="ARBA00022679"/>
    </source>
</evidence>
<keyword evidence="2 5" id="KW-0547">Nucleotide-binding</keyword>
<evidence type="ECO:0000256" key="2">
    <source>
        <dbReference type="ARBA" id="ARBA00022741"/>
    </source>
</evidence>
<dbReference type="Gene3D" id="1.10.510.10">
    <property type="entry name" value="Transferase(Phosphotransferase) domain 1"/>
    <property type="match status" value="1"/>
</dbReference>
<evidence type="ECO:0000313" key="8">
    <source>
        <dbReference type="EMBL" id="MZP29827.1"/>
    </source>
</evidence>
<dbReference type="Pfam" id="PF00069">
    <property type="entry name" value="Pkinase"/>
    <property type="match status" value="1"/>
</dbReference>
<dbReference type="PANTHER" id="PTHR43289">
    <property type="entry name" value="MITOGEN-ACTIVATED PROTEIN KINASE KINASE KINASE 20-RELATED"/>
    <property type="match status" value="1"/>
</dbReference>
<keyword evidence="1" id="KW-0808">Transferase</keyword>
<dbReference type="InterPro" id="IPR011009">
    <property type="entry name" value="Kinase-like_dom_sf"/>
</dbReference>
<dbReference type="PROSITE" id="PS00109">
    <property type="entry name" value="PROTEIN_KINASE_TYR"/>
    <property type="match status" value="1"/>
</dbReference>
<dbReference type="InterPro" id="IPR017441">
    <property type="entry name" value="Protein_kinase_ATP_BS"/>
</dbReference>
<sequence>MAPKRCLGCFTREVESGACPACGYLVGASPESPLYLQPGTMLNERYQIGQVLGHGGFGITYIGYDNTLNTRVAVKEYLPRDLATRATGRFQVTAYTGELTGFFEYGLNKFLDEARALAQFSDHPCIVSVQDFFMANGTAYLVMRYLDGVTFKEYLAQQGGSIPVDTAIKIMNPVMDALREVHGADLLHRDISPDNIFITTTRQVKVLDFGAARSALGAHSRSLSVVLKPGYSPEEQYRSKGNQGPWTDVYAVAATLYRAITGVLPPEALDRANQDTLLRPAHFQPAISPQIEAALLKALAVRVTDRFQTMKEFQDALHGIPPVSVPNPSDWNLPYPNVPPGGQAIQPSPTPSKWLWIAATAAAILIFSLVILHVHRGNSSTVAAGTQIDIKNVESSGASDGGNTGKPNINGVNTGSKGADQGAKQADPPPPPPPPKKYDDFFNTMDSLIREMEQARTDLNKAVIGKEAQGGSWEELEGALRDGIAIRRSLREQVKNLSAPGELEYLKDKFRDYLDNGIEYCRRMESYVSYGKRGDESRSTEVREDARSFNRQVAALYSDATAEYKSKRDTLAGR</sequence>
<evidence type="ECO:0000313" key="9">
    <source>
        <dbReference type="Proteomes" id="UP000463470"/>
    </source>
</evidence>
<name>A0A845L072_9FIRM</name>
<comment type="caution">
    <text evidence="8">The sequence shown here is derived from an EMBL/GenBank/DDBJ whole genome shotgun (WGS) entry which is preliminary data.</text>
</comment>
<gene>
    <name evidence="8" type="ORF">GTO91_08920</name>
</gene>
<dbReference type="SUPFAM" id="SSF56112">
    <property type="entry name" value="Protein kinase-like (PK-like)"/>
    <property type="match status" value="1"/>
</dbReference>
<dbReference type="OrthoDB" id="9788659at2"/>
<evidence type="ECO:0000256" key="6">
    <source>
        <dbReference type="SAM" id="MobiDB-lite"/>
    </source>
</evidence>
<dbReference type="GO" id="GO:0004674">
    <property type="term" value="F:protein serine/threonine kinase activity"/>
    <property type="evidence" value="ECO:0007669"/>
    <property type="project" value="TreeGrafter"/>
</dbReference>
<proteinExistence type="predicted"/>
<keyword evidence="3 8" id="KW-0418">Kinase</keyword>
<dbReference type="PROSITE" id="PS50011">
    <property type="entry name" value="PROTEIN_KINASE_DOM"/>
    <property type="match status" value="1"/>
</dbReference>
<dbReference type="CDD" id="cd14014">
    <property type="entry name" value="STKc_PknB_like"/>
    <property type="match status" value="1"/>
</dbReference>
<dbReference type="PANTHER" id="PTHR43289:SF34">
    <property type="entry name" value="SERINE_THREONINE-PROTEIN KINASE YBDM-RELATED"/>
    <property type="match status" value="1"/>
</dbReference>
<accession>A0A845L072</accession>
<keyword evidence="4 5" id="KW-0067">ATP-binding</keyword>
<dbReference type="RefSeq" id="WP_161257988.1">
    <property type="nucleotide sequence ID" value="NZ_WXEY01000007.1"/>
</dbReference>
<evidence type="ECO:0000256" key="5">
    <source>
        <dbReference type="PROSITE-ProRule" id="PRU10141"/>
    </source>
</evidence>
<evidence type="ECO:0000256" key="3">
    <source>
        <dbReference type="ARBA" id="ARBA00022777"/>
    </source>
</evidence>
<evidence type="ECO:0000259" key="7">
    <source>
        <dbReference type="PROSITE" id="PS50011"/>
    </source>
</evidence>
<reference evidence="8 9" key="1">
    <citation type="submission" date="2020-01" db="EMBL/GenBank/DDBJ databases">
        <title>Whole-genome sequence of Heliobacterium undosum DSM 13378.</title>
        <authorList>
            <person name="Kyndt J.A."/>
            <person name="Meyer T.E."/>
        </authorList>
    </citation>
    <scope>NUCLEOTIDE SEQUENCE [LARGE SCALE GENOMIC DNA]</scope>
    <source>
        <strain evidence="8 9">DSM 13378</strain>
    </source>
</reference>
<dbReference type="Proteomes" id="UP000463470">
    <property type="component" value="Unassembled WGS sequence"/>
</dbReference>
<feature type="compositionally biased region" description="Polar residues" evidence="6">
    <location>
        <begin position="405"/>
        <end position="416"/>
    </location>
</feature>
<dbReference type="InterPro" id="IPR000719">
    <property type="entry name" value="Prot_kinase_dom"/>
</dbReference>
<feature type="domain" description="Protein kinase" evidence="7">
    <location>
        <begin position="46"/>
        <end position="321"/>
    </location>
</feature>
<dbReference type="EMBL" id="WXEY01000007">
    <property type="protein sequence ID" value="MZP29827.1"/>
    <property type="molecule type" value="Genomic_DNA"/>
</dbReference>
<dbReference type="InterPro" id="IPR008266">
    <property type="entry name" value="Tyr_kinase_AS"/>
</dbReference>
<feature type="region of interest" description="Disordered" evidence="6">
    <location>
        <begin position="394"/>
        <end position="441"/>
    </location>
</feature>
<dbReference type="AlphaFoldDB" id="A0A845L072"/>
<feature type="binding site" evidence="5">
    <location>
        <position position="75"/>
    </location>
    <ligand>
        <name>ATP</name>
        <dbReference type="ChEBI" id="CHEBI:30616"/>
    </ligand>
</feature>
<protein>
    <submittedName>
        <fullName evidence="8">Protein kinase</fullName>
    </submittedName>
</protein>
<organism evidence="8 9">
    <name type="scientific">Heliomicrobium undosum</name>
    <dbReference type="NCBI Taxonomy" id="121734"/>
    <lineage>
        <taxon>Bacteria</taxon>
        <taxon>Bacillati</taxon>
        <taxon>Bacillota</taxon>
        <taxon>Clostridia</taxon>
        <taxon>Eubacteriales</taxon>
        <taxon>Heliobacteriaceae</taxon>
        <taxon>Heliomicrobium</taxon>
    </lineage>
</organism>
<dbReference type="PROSITE" id="PS00107">
    <property type="entry name" value="PROTEIN_KINASE_ATP"/>
    <property type="match status" value="1"/>
</dbReference>
<keyword evidence="9" id="KW-1185">Reference proteome</keyword>
<evidence type="ECO:0000256" key="4">
    <source>
        <dbReference type="ARBA" id="ARBA00022840"/>
    </source>
</evidence>
<dbReference type="Gene3D" id="3.30.200.20">
    <property type="entry name" value="Phosphorylase Kinase, domain 1"/>
    <property type="match status" value="1"/>
</dbReference>